<feature type="transmembrane region" description="Helical" evidence="5">
    <location>
        <begin position="7"/>
        <end position="29"/>
    </location>
</feature>
<dbReference type="GO" id="GO:0005524">
    <property type="term" value="F:ATP binding"/>
    <property type="evidence" value="ECO:0007669"/>
    <property type="project" value="UniProtKB-KW"/>
</dbReference>
<comment type="subcellular location">
    <subcellularLocation>
        <location evidence="1">Cell membrane</location>
        <topology evidence="1">Multi-pass membrane protein</topology>
    </subcellularLocation>
</comment>
<dbReference type="SUPFAM" id="SSF90123">
    <property type="entry name" value="ABC transporter transmembrane region"/>
    <property type="match status" value="1"/>
</dbReference>
<keyword evidence="3 5" id="KW-1133">Transmembrane helix</keyword>
<keyword evidence="4 5" id="KW-0472">Membrane</keyword>
<evidence type="ECO:0000313" key="7">
    <source>
        <dbReference type="EMBL" id="MSE06147.1"/>
    </source>
</evidence>
<sequence length="284" mass="32253">AIQNLKLLGITLISLPIYAVIILTFTKAFEKLNNKQMESNAVLSSSIIEDIQGIETIKALNSEQTRYRRIDSQFVDYLKKSLAYLKTDSLQQALKLCIQQSLNVVVLWLGANLVINNQLSIGQLMTFNALLSYFVNPLQNIINLQPKLQSARVAHNRLNEVYLVESEFKDKKVIHDVQQLQGDIEFEDVDYRYGYGENVLDKINLTIKQGEKLTIVGMSGSGKSTLVKLLVNFFEPTSGILKFNNHSSNEIDKYILRSYINYVPQNPYIFAGTIEDNLKLGNRI</sequence>
<gene>
    <name evidence="7" type="ORF">GKC34_10230</name>
</gene>
<dbReference type="InterPro" id="IPR011527">
    <property type="entry name" value="ABC1_TM_dom"/>
</dbReference>
<dbReference type="GO" id="GO:0140359">
    <property type="term" value="F:ABC-type transporter activity"/>
    <property type="evidence" value="ECO:0007669"/>
    <property type="project" value="InterPro"/>
</dbReference>
<dbReference type="Gene3D" id="3.40.50.300">
    <property type="entry name" value="P-loop containing nucleotide triphosphate hydrolases"/>
    <property type="match status" value="1"/>
</dbReference>
<dbReference type="Gene3D" id="1.20.1560.10">
    <property type="entry name" value="ABC transporter type 1, transmembrane domain"/>
    <property type="match status" value="1"/>
</dbReference>
<organism evidence="7 8">
    <name type="scientific">Ligilactobacillus salivarius</name>
    <dbReference type="NCBI Taxonomy" id="1624"/>
    <lineage>
        <taxon>Bacteria</taxon>
        <taxon>Bacillati</taxon>
        <taxon>Bacillota</taxon>
        <taxon>Bacilli</taxon>
        <taxon>Lactobacillales</taxon>
        <taxon>Lactobacillaceae</taxon>
        <taxon>Ligilactobacillus</taxon>
    </lineage>
</organism>
<dbReference type="InterPro" id="IPR003439">
    <property type="entry name" value="ABC_transporter-like_ATP-bd"/>
</dbReference>
<keyword evidence="2 5" id="KW-0812">Transmembrane</keyword>
<accession>A0A6A8LU50</accession>
<dbReference type="GO" id="GO:0034040">
    <property type="term" value="F:ATPase-coupled lipid transmembrane transporter activity"/>
    <property type="evidence" value="ECO:0007669"/>
    <property type="project" value="TreeGrafter"/>
</dbReference>
<reference evidence="7 8" key="1">
    <citation type="submission" date="2019-11" db="EMBL/GenBank/DDBJ databases">
        <title>Draft Genome Sequence of Plant Growth-Promoting Rhizosphere-Associated Bacteria.</title>
        <authorList>
            <person name="Vasilyev I.Y."/>
            <person name="Radchenko V."/>
            <person name="Ilnitskaya E.V."/>
        </authorList>
    </citation>
    <scope>NUCLEOTIDE SEQUENCE [LARGE SCALE GENOMIC DNA]</scope>
    <source>
        <strain evidence="7 8">VRA_1sq_f</strain>
    </source>
</reference>
<evidence type="ECO:0000256" key="1">
    <source>
        <dbReference type="ARBA" id="ARBA00004651"/>
    </source>
</evidence>
<keyword evidence="7" id="KW-0067">ATP-binding</keyword>
<dbReference type="InterPro" id="IPR027417">
    <property type="entry name" value="P-loop_NTPase"/>
</dbReference>
<evidence type="ECO:0000313" key="8">
    <source>
        <dbReference type="Proteomes" id="UP000437575"/>
    </source>
</evidence>
<evidence type="ECO:0000256" key="3">
    <source>
        <dbReference type="ARBA" id="ARBA00022989"/>
    </source>
</evidence>
<evidence type="ECO:0000256" key="2">
    <source>
        <dbReference type="ARBA" id="ARBA00022692"/>
    </source>
</evidence>
<dbReference type="Pfam" id="PF00005">
    <property type="entry name" value="ABC_tran"/>
    <property type="match status" value="1"/>
</dbReference>
<name>A0A6A8LU50_9LACO</name>
<evidence type="ECO:0000256" key="4">
    <source>
        <dbReference type="ARBA" id="ARBA00023136"/>
    </source>
</evidence>
<dbReference type="EMBL" id="WKKZ01000645">
    <property type="protein sequence ID" value="MSE06147.1"/>
    <property type="molecule type" value="Genomic_DNA"/>
</dbReference>
<dbReference type="SUPFAM" id="SSF52540">
    <property type="entry name" value="P-loop containing nucleoside triphosphate hydrolases"/>
    <property type="match status" value="1"/>
</dbReference>
<dbReference type="AlphaFoldDB" id="A0A6A8LU50"/>
<feature type="non-terminal residue" evidence="7">
    <location>
        <position position="1"/>
    </location>
</feature>
<proteinExistence type="predicted"/>
<feature type="domain" description="ABC transmembrane type-1" evidence="6">
    <location>
        <begin position="1"/>
        <end position="150"/>
    </location>
</feature>
<protein>
    <submittedName>
        <fullName evidence="7">ATP-binding cassette domain-containing protein</fullName>
    </submittedName>
</protein>
<dbReference type="GO" id="GO:0005886">
    <property type="term" value="C:plasma membrane"/>
    <property type="evidence" value="ECO:0007669"/>
    <property type="project" value="UniProtKB-SubCell"/>
</dbReference>
<dbReference type="PANTHER" id="PTHR24221:SF654">
    <property type="entry name" value="ATP-BINDING CASSETTE SUB-FAMILY B MEMBER 6"/>
    <property type="match status" value="1"/>
</dbReference>
<comment type="caution">
    <text evidence="7">The sequence shown here is derived from an EMBL/GenBank/DDBJ whole genome shotgun (WGS) entry which is preliminary data.</text>
</comment>
<evidence type="ECO:0000259" key="6">
    <source>
        <dbReference type="PROSITE" id="PS50929"/>
    </source>
</evidence>
<dbReference type="GO" id="GO:0016887">
    <property type="term" value="F:ATP hydrolysis activity"/>
    <property type="evidence" value="ECO:0007669"/>
    <property type="project" value="InterPro"/>
</dbReference>
<feature type="non-terminal residue" evidence="7">
    <location>
        <position position="284"/>
    </location>
</feature>
<dbReference type="InterPro" id="IPR039421">
    <property type="entry name" value="Type_1_exporter"/>
</dbReference>
<dbReference type="PROSITE" id="PS50929">
    <property type="entry name" value="ABC_TM1F"/>
    <property type="match status" value="1"/>
</dbReference>
<evidence type="ECO:0000256" key="5">
    <source>
        <dbReference type="SAM" id="Phobius"/>
    </source>
</evidence>
<keyword evidence="7" id="KW-0547">Nucleotide-binding</keyword>
<dbReference type="Proteomes" id="UP000437575">
    <property type="component" value="Unassembled WGS sequence"/>
</dbReference>
<dbReference type="Pfam" id="PF00664">
    <property type="entry name" value="ABC_membrane"/>
    <property type="match status" value="1"/>
</dbReference>
<dbReference type="PANTHER" id="PTHR24221">
    <property type="entry name" value="ATP-BINDING CASSETTE SUB-FAMILY B"/>
    <property type="match status" value="1"/>
</dbReference>
<dbReference type="InterPro" id="IPR036640">
    <property type="entry name" value="ABC1_TM_sf"/>
</dbReference>